<gene>
    <name evidence="1" type="ORF">HYPBUDRAFT_6157</name>
</gene>
<sequence length="215" mass="25039">MDQTTFNSLQSRILGLEVQLNANQGLENGGSTSTSKDHSIMDQIASIQSRLDKFYKENTEMNTLNNILTDLKLWGKLDDLPASVGSEEVASEPLLVETKEQIILLKYPQIKQAYNNLIEMANMDIDKIVNYIDSTQFKNHDFKRDHAKILERKKTIDEITKNFHLLVVKNMIVYEKYLNMVIEENQFWISTDEKTIQLEKSVKNHESTDHYYNKY</sequence>
<evidence type="ECO:0000313" key="2">
    <source>
        <dbReference type="Proteomes" id="UP000095085"/>
    </source>
</evidence>
<accession>A0A1E4RHV0</accession>
<reference evidence="2" key="1">
    <citation type="submission" date="2016-05" db="EMBL/GenBank/DDBJ databases">
        <title>Comparative genomics of biotechnologically important yeasts.</title>
        <authorList>
            <consortium name="DOE Joint Genome Institute"/>
            <person name="Riley R."/>
            <person name="Haridas S."/>
            <person name="Wolfe K.H."/>
            <person name="Lopes M.R."/>
            <person name="Hittinger C.T."/>
            <person name="Goker M."/>
            <person name="Salamov A."/>
            <person name="Wisecaver J."/>
            <person name="Long T.M."/>
            <person name="Aerts A.L."/>
            <person name="Barry K."/>
            <person name="Choi C."/>
            <person name="Clum A."/>
            <person name="Coughlan A.Y."/>
            <person name="Deshpande S."/>
            <person name="Douglass A.P."/>
            <person name="Hanson S.J."/>
            <person name="Klenk H.-P."/>
            <person name="Labutti K."/>
            <person name="Lapidus A."/>
            <person name="Lindquist E."/>
            <person name="Lipzen A."/>
            <person name="Meier-Kolthoff J.P."/>
            <person name="Ohm R.A."/>
            <person name="Otillar R.P."/>
            <person name="Pangilinan J."/>
            <person name="Peng Y."/>
            <person name="Rokas A."/>
            <person name="Rosa C.A."/>
            <person name="Scheuner C."/>
            <person name="Sibirny A.A."/>
            <person name="Slot J.C."/>
            <person name="Stielow J.B."/>
            <person name="Sun H."/>
            <person name="Kurtzman C.P."/>
            <person name="Blackwell M."/>
            <person name="Grigoriev I.V."/>
            <person name="Jeffries T.W."/>
        </authorList>
    </citation>
    <scope>NUCLEOTIDE SEQUENCE [LARGE SCALE GENOMIC DNA]</scope>
    <source>
        <strain evidence="2">NRRL Y-1933</strain>
    </source>
</reference>
<keyword evidence="2" id="KW-1185">Reference proteome</keyword>
<evidence type="ECO:0000313" key="1">
    <source>
        <dbReference type="EMBL" id="ODV66842.1"/>
    </source>
</evidence>
<dbReference type="OrthoDB" id="4084909at2759"/>
<dbReference type="RefSeq" id="XP_020075909.1">
    <property type="nucleotide sequence ID" value="XM_020223553.1"/>
</dbReference>
<dbReference type="AlphaFoldDB" id="A0A1E4RHV0"/>
<dbReference type="Proteomes" id="UP000095085">
    <property type="component" value="Unassembled WGS sequence"/>
</dbReference>
<protein>
    <submittedName>
        <fullName evidence="1">Uncharacterized protein</fullName>
    </submittedName>
</protein>
<name>A0A1E4RHV0_9ASCO</name>
<proteinExistence type="predicted"/>
<dbReference type="GeneID" id="30998102"/>
<dbReference type="EMBL" id="KV454541">
    <property type="protein sequence ID" value="ODV66842.1"/>
    <property type="molecule type" value="Genomic_DNA"/>
</dbReference>
<organism evidence="1 2">
    <name type="scientific">Hyphopichia burtonii NRRL Y-1933</name>
    <dbReference type="NCBI Taxonomy" id="984485"/>
    <lineage>
        <taxon>Eukaryota</taxon>
        <taxon>Fungi</taxon>
        <taxon>Dikarya</taxon>
        <taxon>Ascomycota</taxon>
        <taxon>Saccharomycotina</taxon>
        <taxon>Pichiomycetes</taxon>
        <taxon>Debaryomycetaceae</taxon>
        <taxon>Hyphopichia</taxon>
    </lineage>
</organism>